<reference evidence="1 2" key="1">
    <citation type="submission" date="2018-04" db="EMBL/GenBank/DDBJ databases">
        <title>Genomic Encyclopedia of Archaeal and Bacterial Type Strains, Phase II (KMG-II): from individual species to whole genera.</title>
        <authorList>
            <person name="Goeker M."/>
        </authorList>
    </citation>
    <scope>NUCLEOTIDE SEQUENCE [LARGE SCALE GENOMIC DNA]</scope>
    <source>
        <strain evidence="1 2">DSM 45169</strain>
    </source>
</reference>
<proteinExistence type="predicted"/>
<protein>
    <submittedName>
        <fullName evidence="1">Uncharacterized protein DUF2757</fullName>
    </submittedName>
</protein>
<dbReference type="AlphaFoldDB" id="A0A2T4Z207"/>
<dbReference type="Proteomes" id="UP000241639">
    <property type="component" value="Unassembled WGS sequence"/>
</dbReference>
<dbReference type="RefSeq" id="WP_425430488.1">
    <property type="nucleotide sequence ID" value="NZ_PZZP01000003.1"/>
</dbReference>
<dbReference type="InterPro" id="IPR020115">
    <property type="entry name" value="Fin"/>
</dbReference>
<evidence type="ECO:0000313" key="1">
    <source>
        <dbReference type="EMBL" id="PTM54817.1"/>
    </source>
</evidence>
<organism evidence="1 2">
    <name type="scientific">Desmospora activa DSM 45169</name>
    <dbReference type="NCBI Taxonomy" id="1121389"/>
    <lineage>
        <taxon>Bacteria</taxon>
        <taxon>Bacillati</taxon>
        <taxon>Bacillota</taxon>
        <taxon>Bacilli</taxon>
        <taxon>Bacillales</taxon>
        <taxon>Thermoactinomycetaceae</taxon>
        <taxon>Desmospora</taxon>
    </lineage>
</organism>
<sequence length="75" mass="8814">MMEYRCRYCNHLIGQIEDDLVTELDLGFHRLTPAERRDIIIDDGDGHTHVKVVCESCQEMLERNPDLLLLSRPFQ</sequence>
<dbReference type="Pfam" id="PF10955">
    <property type="entry name" value="Fin"/>
    <property type="match status" value="1"/>
</dbReference>
<gene>
    <name evidence="1" type="ORF">C8J48_3471</name>
</gene>
<comment type="caution">
    <text evidence="1">The sequence shown here is derived from an EMBL/GenBank/DDBJ whole genome shotgun (WGS) entry which is preliminary data.</text>
</comment>
<dbReference type="EMBL" id="PZZP01000003">
    <property type="protein sequence ID" value="PTM54817.1"/>
    <property type="molecule type" value="Genomic_DNA"/>
</dbReference>
<dbReference type="GO" id="GO:0010468">
    <property type="term" value="P:regulation of gene expression"/>
    <property type="evidence" value="ECO:0007669"/>
    <property type="project" value="InterPro"/>
</dbReference>
<name>A0A2T4Z207_9BACL</name>
<accession>A0A2T4Z207</accession>
<keyword evidence="2" id="KW-1185">Reference proteome</keyword>
<evidence type="ECO:0000313" key="2">
    <source>
        <dbReference type="Proteomes" id="UP000241639"/>
    </source>
</evidence>